<name>A0A166MZ04_9AGAM</name>
<dbReference type="InterPro" id="IPR013083">
    <property type="entry name" value="Znf_RING/FYVE/PHD"/>
</dbReference>
<dbReference type="Gene3D" id="3.30.40.10">
    <property type="entry name" value="Zinc/RING finger domain, C3HC4 (zinc finger)"/>
    <property type="match status" value="1"/>
</dbReference>
<dbReference type="Proteomes" id="UP000076532">
    <property type="component" value="Unassembled WGS sequence"/>
</dbReference>
<keyword evidence="1" id="KW-0863">Zinc-finger</keyword>
<dbReference type="STRING" id="436010.A0A166MZ04"/>
<dbReference type="Pfam" id="PF15227">
    <property type="entry name" value="zf-C3HC4_4"/>
    <property type="match status" value="1"/>
</dbReference>
<feature type="coiled-coil region" evidence="2">
    <location>
        <begin position="89"/>
        <end position="151"/>
    </location>
</feature>
<proteinExistence type="predicted"/>
<organism evidence="4 5">
    <name type="scientific">Athelia psychrophila</name>
    <dbReference type="NCBI Taxonomy" id="1759441"/>
    <lineage>
        <taxon>Eukaryota</taxon>
        <taxon>Fungi</taxon>
        <taxon>Dikarya</taxon>
        <taxon>Basidiomycota</taxon>
        <taxon>Agaricomycotina</taxon>
        <taxon>Agaricomycetes</taxon>
        <taxon>Agaricomycetidae</taxon>
        <taxon>Atheliales</taxon>
        <taxon>Atheliaceae</taxon>
        <taxon>Athelia</taxon>
    </lineage>
</organism>
<gene>
    <name evidence="4" type="ORF">FIBSPDRAFT_735869</name>
</gene>
<dbReference type="EMBL" id="KV417526">
    <property type="protein sequence ID" value="KZP24475.1"/>
    <property type="molecule type" value="Genomic_DNA"/>
</dbReference>
<keyword evidence="1" id="KW-0479">Metal-binding</keyword>
<evidence type="ECO:0000256" key="1">
    <source>
        <dbReference type="PROSITE-ProRule" id="PRU00175"/>
    </source>
</evidence>
<keyword evidence="5" id="KW-1185">Reference proteome</keyword>
<dbReference type="GO" id="GO:0008270">
    <property type="term" value="F:zinc ion binding"/>
    <property type="evidence" value="ECO:0007669"/>
    <property type="project" value="UniProtKB-KW"/>
</dbReference>
<protein>
    <recommendedName>
        <fullName evidence="3">RING-type domain-containing protein</fullName>
    </recommendedName>
</protein>
<dbReference type="SUPFAM" id="SSF57850">
    <property type="entry name" value="RING/U-box"/>
    <property type="match status" value="1"/>
</dbReference>
<dbReference type="AlphaFoldDB" id="A0A166MZ04"/>
<evidence type="ECO:0000313" key="5">
    <source>
        <dbReference type="Proteomes" id="UP000076532"/>
    </source>
</evidence>
<keyword evidence="1" id="KW-0862">Zinc</keyword>
<evidence type="ECO:0000259" key="3">
    <source>
        <dbReference type="PROSITE" id="PS50089"/>
    </source>
</evidence>
<keyword evidence="2" id="KW-0175">Coiled coil</keyword>
<dbReference type="OrthoDB" id="6270329at2759"/>
<evidence type="ECO:0000313" key="4">
    <source>
        <dbReference type="EMBL" id="KZP24475.1"/>
    </source>
</evidence>
<sequence length="163" mass="18827">MVQCGICLELLKQPVVIPCGHLHCERCLTSHIKAGHDAMHSTCPTCRAKFNVASLDLRYVPKKYHEFIKPSVQRVWIEIPSQDGFKSRISELEKRLDVVHRDKQLLLEKCEQNLDAIKHHAEGERNARTEAEKAKTEASHLKKQLALLKVQQKRRRTMDDETL</sequence>
<feature type="domain" description="RING-type" evidence="3">
    <location>
        <begin position="4"/>
        <end position="47"/>
    </location>
</feature>
<dbReference type="InterPro" id="IPR001841">
    <property type="entry name" value="Znf_RING"/>
</dbReference>
<dbReference type="PROSITE" id="PS50089">
    <property type="entry name" value="ZF_RING_2"/>
    <property type="match status" value="1"/>
</dbReference>
<dbReference type="SMART" id="SM00184">
    <property type="entry name" value="RING"/>
    <property type="match status" value="1"/>
</dbReference>
<reference evidence="4 5" key="1">
    <citation type="journal article" date="2016" name="Mol. Biol. Evol.">
        <title>Comparative Genomics of Early-Diverging Mushroom-Forming Fungi Provides Insights into the Origins of Lignocellulose Decay Capabilities.</title>
        <authorList>
            <person name="Nagy L.G."/>
            <person name="Riley R."/>
            <person name="Tritt A."/>
            <person name="Adam C."/>
            <person name="Daum C."/>
            <person name="Floudas D."/>
            <person name="Sun H."/>
            <person name="Yadav J.S."/>
            <person name="Pangilinan J."/>
            <person name="Larsson K.H."/>
            <person name="Matsuura K."/>
            <person name="Barry K."/>
            <person name="Labutti K."/>
            <person name="Kuo R."/>
            <person name="Ohm R.A."/>
            <person name="Bhattacharya S.S."/>
            <person name="Shirouzu T."/>
            <person name="Yoshinaga Y."/>
            <person name="Martin F.M."/>
            <person name="Grigoriev I.V."/>
            <person name="Hibbett D.S."/>
        </authorList>
    </citation>
    <scope>NUCLEOTIDE SEQUENCE [LARGE SCALE GENOMIC DNA]</scope>
    <source>
        <strain evidence="4 5">CBS 109695</strain>
    </source>
</reference>
<accession>A0A166MZ04</accession>
<evidence type="ECO:0000256" key="2">
    <source>
        <dbReference type="SAM" id="Coils"/>
    </source>
</evidence>